<feature type="region of interest" description="Disordered" evidence="2">
    <location>
        <begin position="399"/>
        <end position="420"/>
    </location>
</feature>
<dbReference type="PROSITE" id="PS50011">
    <property type="entry name" value="PROTEIN_KINASE_DOM"/>
    <property type="match status" value="1"/>
</dbReference>
<evidence type="ECO:0000313" key="6">
    <source>
        <dbReference type="EMBL" id="GLB42831.1"/>
    </source>
</evidence>
<dbReference type="InterPro" id="IPR000504">
    <property type="entry name" value="RRM_dom"/>
</dbReference>
<dbReference type="SUPFAM" id="SSF48464">
    <property type="entry name" value="ENTH/VHS domain"/>
    <property type="match status" value="1"/>
</dbReference>
<keyword evidence="7" id="KW-1185">Reference proteome</keyword>
<dbReference type="PROSITE" id="PS50102">
    <property type="entry name" value="RRM"/>
    <property type="match status" value="1"/>
</dbReference>
<evidence type="ECO:0000259" key="4">
    <source>
        <dbReference type="PROSITE" id="PS50102"/>
    </source>
</evidence>
<dbReference type="AlphaFoldDB" id="A0A9P3PWB0"/>
<evidence type="ECO:0000313" key="7">
    <source>
        <dbReference type="Proteomes" id="UP001063166"/>
    </source>
</evidence>
<dbReference type="GO" id="GO:0005768">
    <property type="term" value="C:endosome"/>
    <property type="evidence" value="ECO:0007669"/>
    <property type="project" value="TreeGrafter"/>
</dbReference>
<dbReference type="InterPro" id="IPR000719">
    <property type="entry name" value="Prot_kinase_dom"/>
</dbReference>
<feature type="domain" description="Protein kinase" evidence="3">
    <location>
        <begin position="503"/>
        <end position="763"/>
    </location>
</feature>
<dbReference type="SUPFAM" id="SSF54928">
    <property type="entry name" value="RNA-binding domain, RBD"/>
    <property type="match status" value="1"/>
</dbReference>
<dbReference type="GO" id="GO:0005543">
    <property type="term" value="F:phospholipid binding"/>
    <property type="evidence" value="ECO:0007669"/>
    <property type="project" value="TreeGrafter"/>
</dbReference>
<feature type="compositionally biased region" description="Basic and acidic residues" evidence="2">
    <location>
        <begin position="211"/>
        <end position="221"/>
    </location>
</feature>
<dbReference type="GO" id="GO:0007015">
    <property type="term" value="P:actin filament organization"/>
    <property type="evidence" value="ECO:0007669"/>
    <property type="project" value="TreeGrafter"/>
</dbReference>
<dbReference type="Gene3D" id="3.30.70.330">
    <property type="match status" value="1"/>
</dbReference>
<dbReference type="PRINTS" id="PR00109">
    <property type="entry name" value="TYRKINASE"/>
</dbReference>
<sequence length="859" mass="95989">MEIFREAAFRIKNFTQDCTETQGKVRDATCNDHWGPSESQIHEIAQLTYNQNDYTEIVEFLDRRLNEKGKNWRGVFKSLVLLQFCLHHGSPDIFIHFRENAYIVRTLHEFQYVDEDGNDLGANVREKAKEVANLLMDESRLRGKQREQAFMSDRSVRPLLGPTSPVPSSVALDVYGGHTRIPQPDPQLSEENLKIALRERGLLPSPEPNTDDDHSERKGDRNLSGLPPSPDDARVALDGASTPETPLASLNPFRLPMHSEGYHPADFGAMQHAGTNGQPYMPMNPPMDVDMSSQLEMRPPIHTGHPQTMRGRRRGGTFGGEVQGFRPERRNDKTLVVEKIPEDKLTLEQVNGWFKRFGTVTDVAIDSMNAEALISFSNHDETYAAWKSECAVFNNRLQPGQKPQRAAAAERTHREKPAEPADAKVVELAARLGALLKDRGKYNQFLACRDSSAQGLLNMLQRFLDVHEFSPSSSFRRDLIVAIQRLAGNSGLYPVCYELTNVSTEGLPQSSGSFADIYMGRFQGRAVCLKTIRFNKQTDMRHFLKVCSNEAILWGQLSHPNLLPFYGVFRFGGSISMVSPWMVNGDINNYLKNHPSAHRSLLAFDVAQGLRFLHENLVIHGDLKGPNILVNESGKALLADFGISSISDPQILALTSHSVGSKGGSVRWQAPELFDEDIHNTTASDVYAWSCVVYEIYAGHMPFVHVRDQAVVLKVTKGERPGRPSAESGLTDEIWSLMQDCWETTPAKRPTVDQVIEWLMADLPQGTRAAPQQDGVGTLSPAQFREMARKGQTHEEINARGYWTDILASLIPACIFPCYGVSAAKEATQLAPACQVCWHAPGEEWDTEPPMGRCRSCFL</sequence>
<feature type="domain" description="ENTH" evidence="5">
    <location>
        <begin position="13"/>
        <end position="145"/>
    </location>
</feature>
<dbReference type="GO" id="GO:0003723">
    <property type="term" value="F:RNA binding"/>
    <property type="evidence" value="ECO:0007669"/>
    <property type="project" value="UniProtKB-UniRule"/>
</dbReference>
<dbReference type="Pfam" id="PF01417">
    <property type="entry name" value="ENTH"/>
    <property type="match status" value="1"/>
</dbReference>
<dbReference type="OrthoDB" id="346907at2759"/>
<dbReference type="InterPro" id="IPR013809">
    <property type="entry name" value="ENTH"/>
</dbReference>
<dbReference type="GO" id="GO:0030125">
    <property type="term" value="C:clathrin vesicle coat"/>
    <property type="evidence" value="ECO:0007669"/>
    <property type="project" value="TreeGrafter"/>
</dbReference>
<dbReference type="InterPro" id="IPR008942">
    <property type="entry name" value="ENTH_VHS"/>
</dbReference>
<dbReference type="Gene3D" id="1.10.510.10">
    <property type="entry name" value="Transferase(Phosphotransferase) domain 1"/>
    <property type="match status" value="1"/>
</dbReference>
<dbReference type="Pfam" id="PF07714">
    <property type="entry name" value="PK_Tyr_Ser-Thr"/>
    <property type="match status" value="1"/>
</dbReference>
<dbReference type="InterPro" id="IPR001245">
    <property type="entry name" value="Ser-Thr/Tyr_kinase_cat_dom"/>
</dbReference>
<dbReference type="SMART" id="SM00220">
    <property type="entry name" value="S_TKc"/>
    <property type="match status" value="1"/>
</dbReference>
<dbReference type="GO" id="GO:0006897">
    <property type="term" value="P:endocytosis"/>
    <property type="evidence" value="ECO:0007669"/>
    <property type="project" value="TreeGrafter"/>
</dbReference>
<dbReference type="InterPro" id="IPR012677">
    <property type="entry name" value="Nucleotide-bd_a/b_plait_sf"/>
</dbReference>
<dbReference type="SMART" id="SM00273">
    <property type="entry name" value="ENTH"/>
    <property type="match status" value="1"/>
</dbReference>
<proteinExistence type="predicted"/>
<feature type="region of interest" description="Disordered" evidence="2">
    <location>
        <begin position="302"/>
        <end position="330"/>
    </location>
</feature>
<dbReference type="CDD" id="cd12257">
    <property type="entry name" value="RRM1_RBM26_like"/>
    <property type="match status" value="1"/>
</dbReference>
<dbReference type="PANTHER" id="PTHR12276:SF110">
    <property type="entry name" value="EPSIN-1-RELATED"/>
    <property type="match status" value="1"/>
</dbReference>
<evidence type="ECO:0000256" key="1">
    <source>
        <dbReference type="PROSITE-ProRule" id="PRU00176"/>
    </source>
</evidence>
<dbReference type="SUPFAM" id="SSF56112">
    <property type="entry name" value="Protein kinase-like (PK-like)"/>
    <property type="match status" value="1"/>
</dbReference>
<dbReference type="FunFam" id="1.25.40.90:FF:000006">
    <property type="entry name" value="Clathrin interactor 1"/>
    <property type="match status" value="1"/>
</dbReference>
<name>A0A9P3PWB0_LYOSH</name>
<dbReference type="PROSITE" id="PS00108">
    <property type="entry name" value="PROTEIN_KINASE_ST"/>
    <property type="match status" value="1"/>
</dbReference>
<organism evidence="6 7">
    <name type="scientific">Lyophyllum shimeji</name>
    <name type="common">Hon-shimeji</name>
    <name type="synonym">Tricholoma shimeji</name>
    <dbReference type="NCBI Taxonomy" id="47721"/>
    <lineage>
        <taxon>Eukaryota</taxon>
        <taxon>Fungi</taxon>
        <taxon>Dikarya</taxon>
        <taxon>Basidiomycota</taxon>
        <taxon>Agaricomycotina</taxon>
        <taxon>Agaricomycetes</taxon>
        <taxon>Agaricomycetidae</taxon>
        <taxon>Agaricales</taxon>
        <taxon>Tricholomatineae</taxon>
        <taxon>Lyophyllaceae</taxon>
        <taxon>Lyophyllum</taxon>
    </lineage>
</organism>
<dbReference type="PROSITE" id="PS50942">
    <property type="entry name" value="ENTH"/>
    <property type="match status" value="1"/>
</dbReference>
<gene>
    <name evidence="6" type="primary">TUS1</name>
    <name evidence="6" type="ORF">LshimejAT787_1202800</name>
</gene>
<dbReference type="GO" id="GO:0005886">
    <property type="term" value="C:plasma membrane"/>
    <property type="evidence" value="ECO:0007669"/>
    <property type="project" value="TreeGrafter"/>
</dbReference>
<feature type="compositionally biased region" description="Basic and acidic residues" evidence="2">
    <location>
        <begin position="408"/>
        <end position="420"/>
    </location>
</feature>
<dbReference type="Proteomes" id="UP001063166">
    <property type="component" value="Unassembled WGS sequence"/>
</dbReference>
<accession>A0A9P3PWB0</accession>
<dbReference type="InterPro" id="IPR008271">
    <property type="entry name" value="Ser/Thr_kinase_AS"/>
</dbReference>
<comment type="caution">
    <text evidence="6">The sequence shown here is derived from an EMBL/GenBank/DDBJ whole genome shotgun (WGS) entry which is preliminary data.</text>
</comment>
<keyword evidence="1" id="KW-0694">RNA-binding</keyword>
<dbReference type="EMBL" id="BRPK01000012">
    <property type="protein sequence ID" value="GLB42831.1"/>
    <property type="molecule type" value="Genomic_DNA"/>
</dbReference>
<feature type="domain" description="RRM" evidence="4">
    <location>
        <begin position="333"/>
        <end position="411"/>
    </location>
</feature>
<dbReference type="GO" id="GO:0004672">
    <property type="term" value="F:protein kinase activity"/>
    <property type="evidence" value="ECO:0007669"/>
    <property type="project" value="InterPro"/>
</dbReference>
<feature type="region of interest" description="Disordered" evidence="2">
    <location>
        <begin position="199"/>
        <end position="250"/>
    </location>
</feature>
<dbReference type="GO" id="GO:0005524">
    <property type="term" value="F:ATP binding"/>
    <property type="evidence" value="ECO:0007669"/>
    <property type="project" value="InterPro"/>
</dbReference>
<dbReference type="Gene3D" id="1.25.40.90">
    <property type="match status" value="1"/>
</dbReference>
<evidence type="ECO:0000256" key="2">
    <source>
        <dbReference type="SAM" id="MobiDB-lite"/>
    </source>
</evidence>
<dbReference type="GO" id="GO:0030276">
    <property type="term" value="F:clathrin binding"/>
    <property type="evidence" value="ECO:0007669"/>
    <property type="project" value="TreeGrafter"/>
</dbReference>
<evidence type="ECO:0000259" key="5">
    <source>
        <dbReference type="PROSITE" id="PS50942"/>
    </source>
</evidence>
<dbReference type="InterPro" id="IPR035979">
    <property type="entry name" value="RBD_domain_sf"/>
</dbReference>
<evidence type="ECO:0000259" key="3">
    <source>
        <dbReference type="PROSITE" id="PS50011"/>
    </source>
</evidence>
<dbReference type="InterPro" id="IPR011009">
    <property type="entry name" value="Kinase-like_dom_sf"/>
</dbReference>
<protein>
    <submittedName>
        <fullName evidence="6">Uncharacterized protein</fullName>
    </submittedName>
</protein>
<dbReference type="PANTHER" id="PTHR12276">
    <property type="entry name" value="EPSIN/ENT-RELATED"/>
    <property type="match status" value="1"/>
</dbReference>
<reference evidence="6" key="1">
    <citation type="submission" date="2022-07" db="EMBL/GenBank/DDBJ databases">
        <title>The genome of Lyophyllum shimeji provides insight into the initial evolution of ectomycorrhizal fungal genome.</title>
        <authorList>
            <person name="Kobayashi Y."/>
            <person name="Shibata T."/>
            <person name="Hirakawa H."/>
            <person name="Shigenobu S."/>
            <person name="Nishiyama T."/>
            <person name="Yamada A."/>
            <person name="Hasebe M."/>
            <person name="Kawaguchi M."/>
        </authorList>
    </citation>
    <scope>NUCLEOTIDE SEQUENCE</scope>
    <source>
        <strain evidence="6">AT787</strain>
    </source>
</reference>